<dbReference type="HOGENOM" id="CLU_045539_5_1_4"/>
<feature type="transmembrane region" description="Helical" evidence="6">
    <location>
        <begin position="156"/>
        <end position="179"/>
    </location>
</feature>
<feature type="transmembrane region" description="Helical" evidence="6">
    <location>
        <begin position="261"/>
        <end position="280"/>
    </location>
</feature>
<reference evidence="7 8" key="2">
    <citation type="journal article" date="2011" name="J. Bacteriol.">
        <title>Genomes of three methylotrophs from a single niche uncover genetic and metabolic divergence of Methylophilaceae.</title>
        <authorList>
            <person name="Lapidus A."/>
            <person name="Clum A."/>
            <person name="Labutti K."/>
            <person name="Kaluzhnaya M.G."/>
            <person name="Lim S."/>
            <person name="Beck D.A."/>
            <person name="Glavina Del Rio T."/>
            <person name="Nolan M."/>
            <person name="Mavromatis K."/>
            <person name="Huntemann M."/>
            <person name="Lucas S."/>
            <person name="Lidstrom M.E."/>
            <person name="Ivanova N."/>
            <person name="Chistoserdova L."/>
        </authorList>
    </citation>
    <scope>NUCLEOTIDE SEQUENCE [LARGE SCALE GENOMIC DNA]</scope>
    <source>
        <strain evidence="7 8">SIP3-4</strain>
    </source>
</reference>
<sequence length="309" mass="33434">MHSVFKPFGSALRYLNCMRQLFTSAIVAWFAHRATSKGAALAFYTIFSLTPILVLVIAVTGYFLGEQSAQGHVVAELSMLVGDSGARVISSLLAASHNHTSGIIASVVAALLIFIGATTVFAELKASLDEIWEVEKAVVSNKHAFKQLLITRLTSFGLIIILSALLMSSLLASAGLGLIEHYANYFLGGYLDFLLQHMAIFKYISTLLSFAVITAMFAVVYKMLPDVRLSWSDVVVGAVLTALLFGLGKLLIGMYLSRSGISSSFGAAGSLIALLLWIYYSAQIFFFGAEVTRQFALTYGSLKEQNDQP</sequence>
<keyword evidence="8" id="KW-1185">Reference proteome</keyword>
<dbReference type="STRING" id="582744.Msip34_1073"/>
<dbReference type="KEGG" id="mei:Msip34_1073"/>
<evidence type="ECO:0000256" key="2">
    <source>
        <dbReference type="ARBA" id="ARBA00022475"/>
    </source>
</evidence>
<dbReference type="RefSeq" id="WP_013441915.1">
    <property type="nucleotide sequence ID" value="NC_012969.1"/>
</dbReference>
<dbReference type="EMBL" id="CP001674">
    <property type="protein sequence ID" value="ACT50320.1"/>
    <property type="molecule type" value="Genomic_DNA"/>
</dbReference>
<organism evidence="7 8">
    <name type="scientific">Methylovorus glucosotrophus (strain SIP3-4)</name>
    <dbReference type="NCBI Taxonomy" id="582744"/>
    <lineage>
        <taxon>Bacteria</taxon>
        <taxon>Pseudomonadati</taxon>
        <taxon>Pseudomonadota</taxon>
        <taxon>Betaproteobacteria</taxon>
        <taxon>Nitrosomonadales</taxon>
        <taxon>Methylophilaceae</taxon>
        <taxon>Methylovorus</taxon>
    </lineage>
</organism>
<dbReference type="PIRSF" id="PIRSF035875">
    <property type="entry name" value="RNase_BN"/>
    <property type="match status" value="1"/>
</dbReference>
<feature type="transmembrane region" description="Helical" evidence="6">
    <location>
        <begin position="102"/>
        <end position="122"/>
    </location>
</feature>
<keyword evidence="5 6" id="KW-0472">Membrane</keyword>
<dbReference type="InterPro" id="IPR017039">
    <property type="entry name" value="Virul_fac_BrkB"/>
</dbReference>
<feature type="transmembrane region" description="Helical" evidence="6">
    <location>
        <begin position="199"/>
        <end position="221"/>
    </location>
</feature>
<proteinExistence type="predicted"/>
<reference evidence="8" key="1">
    <citation type="submission" date="2009-07" db="EMBL/GenBank/DDBJ databases">
        <title>Complete sequence of chromosome of Methylovorus sp. SIP3-4.</title>
        <authorList>
            <person name="Lucas S."/>
            <person name="Copeland A."/>
            <person name="Lapidus A."/>
            <person name="Glavina del Rio T."/>
            <person name="Tice H."/>
            <person name="Bruce D."/>
            <person name="Goodwin L."/>
            <person name="Pitluck S."/>
            <person name="Clum A."/>
            <person name="Larimer F."/>
            <person name="Land M."/>
            <person name="Hauser L."/>
            <person name="Kyrpides N."/>
            <person name="Mikhailova N."/>
            <person name="Kayluzhnaya M."/>
            <person name="Chistoserdova L."/>
        </authorList>
    </citation>
    <scope>NUCLEOTIDE SEQUENCE [LARGE SCALE GENOMIC DNA]</scope>
    <source>
        <strain evidence="8">SIP3-4</strain>
    </source>
</reference>
<evidence type="ECO:0000256" key="4">
    <source>
        <dbReference type="ARBA" id="ARBA00022989"/>
    </source>
</evidence>
<evidence type="ECO:0000313" key="8">
    <source>
        <dbReference type="Proteomes" id="UP000002743"/>
    </source>
</evidence>
<feature type="transmembrane region" description="Helical" evidence="6">
    <location>
        <begin position="233"/>
        <end position="255"/>
    </location>
</feature>
<dbReference type="GO" id="GO:0005886">
    <property type="term" value="C:plasma membrane"/>
    <property type="evidence" value="ECO:0007669"/>
    <property type="project" value="UniProtKB-SubCell"/>
</dbReference>
<evidence type="ECO:0000256" key="6">
    <source>
        <dbReference type="SAM" id="Phobius"/>
    </source>
</evidence>
<evidence type="ECO:0000256" key="1">
    <source>
        <dbReference type="ARBA" id="ARBA00004651"/>
    </source>
</evidence>
<dbReference type="eggNOG" id="COG1295">
    <property type="taxonomic scope" value="Bacteria"/>
</dbReference>
<gene>
    <name evidence="7" type="ordered locus">Msip34_1073</name>
</gene>
<evidence type="ECO:0000256" key="3">
    <source>
        <dbReference type="ARBA" id="ARBA00022692"/>
    </source>
</evidence>
<feature type="transmembrane region" description="Helical" evidence="6">
    <location>
        <begin position="43"/>
        <end position="64"/>
    </location>
</feature>
<accession>C6XCP5</accession>
<dbReference type="PANTHER" id="PTHR30213:SF1">
    <property type="entry name" value="INNER MEMBRANE PROTEIN YHJD"/>
    <property type="match status" value="1"/>
</dbReference>
<comment type="subcellular location">
    <subcellularLocation>
        <location evidence="1">Cell membrane</location>
        <topology evidence="1">Multi-pass membrane protein</topology>
    </subcellularLocation>
</comment>
<dbReference type="PANTHER" id="PTHR30213">
    <property type="entry name" value="INNER MEMBRANE PROTEIN YHJD"/>
    <property type="match status" value="1"/>
</dbReference>
<dbReference type="OrthoDB" id="9797028at2"/>
<dbReference type="Pfam" id="PF03631">
    <property type="entry name" value="Virul_fac_BrkB"/>
    <property type="match status" value="1"/>
</dbReference>
<keyword evidence="2" id="KW-1003">Cell membrane</keyword>
<evidence type="ECO:0000313" key="7">
    <source>
        <dbReference type="EMBL" id="ACT50320.1"/>
    </source>
</evidence>
<dbReference type="Proteomes" id="UP000002743">
    <property type="component" value="Chromosome"/>
</dbReference>
<dbReference type="AlphaFoldDB" id="C6XCP5"/>
<keyword evidence="4 6" id="KW-1133">Transmembrane helix</keyword>
<name>C6XCP5_METGS</name>
<keyword evidence="3 6" id="KW-0812">Transmembrane</keyword>
<evidence type="ECO:0000256" key="5">
    <source>
        <dbReference type="ARBA" id="ARBA00023136"/>
    </source>
</evidence>
<protein>
    <submittedName>
        <fullName evidence="7">Ribonuclease BN</fullName>
    </submittedName>
</protein>